<dbReference type="RefSeq" id="WP_207470545.1">
    <property type="nucleotide sequence ID" value="NZ_JAFNAW010000046.1"/>
</dbReference>
<dbReference type="Proteomes" id="UP001595557">
    <property type="component" value="Unassembled WGS sequence"/>
</dbReference>
<protein>
    <submittedName>
        <fullName evidence="1">Uncharacterized protein</fullName>
    </submittedName>
</protein>
<evidence type="ECO:0000313" key="1">
    <source>
        <dbReference type="EMBL" id="MFC3169134.1"/>
    </source>
</evidence>
<organism evidence="1 2">
    <name type="scientific">Paracoccus fontiphilus</name>
    <dbReference type="NCBI Taxonomy" id="1815556"/>
    <lineage>
        <taxon>Bacteria</taxon>
        <taxon>Pseudomonadati</taxon>
        <taxon>Pseudomonadota</taxon>
        <taxon>Alphaproteobacteria</taxon>
        <taxon>Rhodobacterales</taxon>
        <taxon>Paracoccaceae</taxon>
        <taxon>Paracoccus</taxon>
    </lineage>
</organism>
<sequence length="62" mass="6756">MGAIFPLPDWPVIIDPHASRAAVIRQPFRDKGPITKKTAPEGAAVQQGGRFVIDDLDAERFA</sequence>
<name>A0ABV7IFF9_9RHOB</name>
<comment type="caution">
    <text evidence="1">The sequence shown here is derived from an EMBL/GenBank/DDBJ whole genome shotgun (WGS) entry which is preliminary data.</text>
</comment>
<gene>
    <name evidence="1" type="ORF">ACFOD7_13865</name>
</gene>
<evidence type="ECO:0000313" key="2">
    <source>
        <dbReference type="Proteomes" id="UP001595557"/>
    </source>
</evidence>
<proteinExistence type="predicted"/>
<dbReference type="EMBL" id="JBHRTE010000053">
    <property type="protein sequence ID" value="MFC3169134.1"/>
    <property type="molecule type" value="Genomic_DNA"/>
</dbReference>
<keyword evidence="2" id="KW-1185">Reference proteome</keyword>
<reference evidence="2" key="1">
    <citation type="journal article" date="2019" name="Int. J. Syst. Evol. Microbiol.">
        <title>The Global Catalogue of Microorganisms (GCM) 10K type strain sequencing project: providing services to taxonomists for standard genome sequencing and annotation.</title>
        <authorList>
            <consortium name="The Broad Institute Genomics Platform"/>
            <consortium name="The Broad Institute Genome Sequencing Center for Infectious Disease"/>
            <person name="Wu L."/>
            <person name="Ma J."/>
        </authorList>
    </citation>
    <scope>NUCLEOTIDE SEQUENCE [LARGE SCALE GENOMIC DNA]</scope>
    <source>
        <strain evidence="2">KCTC 52239</strain>
    </source>
</reference>
<accession>A0ABV7IFF9</accession>